<dbReference type="AlphaFoldDB" id="A0A5N6VV01"/>
<sequence>MDLPRMTRSVHSLNHVSSFKDAVNSINRAVKNSLPSKKGYDCVRVLTLRWANDDLGLEDIESELLKFFFDKFHYATDSFLIPASSNREARLELKKKLWNLISKHDTPSTLFIVIYEGHSFLPTGSSTFTLCGSTHPAAPTLPWGNVESSLEDVCHGDVLIILDSCFSTAAATGAGDIEYLAASAQESVASGCVDRSFTRRFIDFLATLEHPEITVAQVHARLIKQSNTPDSGLDYTPVHIAHLDKPSITLRPLHKMPKEVATLRRTGELSDGKVLISVLLHGKSSIPRIEEWKRWLIAAIPEAVADVKIEAVFESMSSLCLVTMPVAVWDMLKANDAYEFIAYVESHNLLLSQPYPSNILEGRAGNVQLPTREK</sequence>
<keyword evidence="2" id="KW-1185">Reference proteome</keyword>
<gene>
    <name evidence="1" type="ORF">BDV41DRAFT_578105</name>
</gene>
<protein>
    <recommendedName>
        <fullName evidence="3">Caspase domain-containing protein</fullName>
    </recommendedName>
</protein>
<evidence type="ECO:0008006" key="3">
    <source>
        <dbReference type="Google" id="ProtNLM"/>
    </source>
</evidence>
<evidence type="ECO:0000313" key="1">
    <source>
        <dbReference type="EMBL" id="KAE8312058.1"/>
    </source>
</evidence>
<organism evidence="1 2">
    <name type="scientific">Aspergillus transmontanensis</name>
    <dbReference type="NCBI Taxonomy" id="1034304"/>
    <lineage>
        <taxon>Eukaryota</taxon>
        <taxon>Fungi</taxon>
        <taxon>Dikarya</taxon>
        <taxon>Ascomycota</taxon>
        <taxon>Pezizomycotina</taxon>
        <taxon>Eurotiomycetes</taxon>
        <taxon>Eurotiomycetidae</taxon>
        <taxon>Eurotiales</taxon>
        <taxon>Aspergillaceae</taxon>
        <taxon>Aspergillus</taxon>
        <taxon>Aspergillus subgen. Circumdati</taxon>
    </lineage>
</organism>
<reference evidence="2" key="1">
    <citation type="submission" date="2019-04" db="EMBL/GenBank/DDBJ databases">
        <title>Friends and foes A comparative genomics studyof 23 Aspergillus species from section Flavi.</title>
        <authorList>
            <consortium name="DOE Joint Genome Institute"/>
            <person name="Kjaerbolling I."/>
            <person name="Vesth T."/>
            <person name="Frisvad J.C."/>
            <person name="Nybo J.L."/>
            <person name="Theobald S."/>
            <person name="Kildgaard S."/>
            <person name="Isbrandt T."/>
            <person name="Kuo A."/>
            <person name="Sato A."/>
            <person name="Lyhne E.K."/>
            <person name="Kogle M.E."/>
            <person name="Wiebenga A."/>
            <person name="Kun R.S."/>
            <person name="Lubbers R.J."/>
            <person name="Makela M.R."/>
            <person name="Barry K."/>
            <person name="Chovatia M."/>
            <person name="Clum A."/>
            <person name="Daum C."/>
            <person name="Haridas S."/>
            <person name="He G."/>
            <person name="LaButti K."/>
            <person name="Lipzen A."/>
            <person name="Mondo S."/>
            <person name="Riley R."/>
            <person name="Salamov A."/>
            <person name="Simmons B.A."/>
            <person name="Magnuson J.K."/>
            <person name="Henrissat B."/>
            <person name="Mortensen U.H."/>
            <person name="Larsen T.O."/>
            <person name="Devries R.P."/>
            <person name="Grigoriev I.V."/>
            <person name="Machida M."/>
            <person name="Baker S.E."/>
            <person name="Andersen M.R."/>
        </authorList>
    </citation>
    <scope>NUCLEOTIDE SEQUENCE [LARGE SCALE GENOMIC DNA]</scope>
    <source>
        <strain evidence="2">CBS 130015</strain>
    </source>
</reference>
<proteinExistence type="predicted"/>
<dbReference type="Proteomes" id="UP000325433">
    <property type="component" value="Unassembled WGS sequence"/>
</dbReference>
<evidence type="ECO:0000313" key="2">
    <source>
        <dbReference type="Proteomes" id="UP000325433"/>
    </source>
</evidence>
<accession>A0A5N6VV01</accession>
<dbReference type="EMBL" id="ML738337">
    <property type="protein sequence ID" value="KAE8312058.1"/>
    <property type="molecule type" value="Genomic_DNA"/>
</dbReference>
<name>A0A5N6VV01_9EURO</name>